<dbReference type="Gene3D" id="2.60.40.2700">
    <property type="match status" value="3"/>
</dbReference>
<evidence type="ECO:0000313" key="2">
    <source>
        <dbReference type="Proteomes" id="UP000030300"/>
    </source>
</evidence>
<dbReference type="InterPro" id="IPR035986">
    <property type="entry name" value="PKD_dom_sf"/>
</dbReference>
<dbReference type="SUPFAM" id="SSF49299">
    <property type="entry name" value="PKD domain"/>
    <property type="match status" value="1"/>
</dbReference>
<dbReference type="EMBL" id="CP009896">
    <property type="protein sequence ID" value="AIY17080.1"/>
    <property type="molecule type" value="Genomic_DNA"/>
</dbReference>
<dbReference type="AlphaFoldDB" id="A0A0A1DNX2"/>
<name>A0A0A1DNX2_NOCSI</name>
<dbReference type="Proteomes" id="UP000030300">
    <property type="component" value="Chromosome"/>
</dbReference>
<accession>A0A0A1DNX2</accession>
<evidence type="ECO:0000313" key="1">
    <source>
        <dbReference type="EMBL" id="AIY17080.1"/>
    </source>
</evidence>
<dbReference type="STRING" id="2045.KR76_10565"/>
<reference evidence="1 2" key="1">
    <citation type="journal article" date="2015" name="Genome Announc.">
        <title>Complete Genome Sequence of Steroid-Transforming Nocardioides simplex VKM Ac-2033D.</title>
        <authorList>
            <person name="Shtratnikova V.Y."/>
            <person name="Schelkunov M.I."/>
            <person name="Pekov Y.A."/>
            <person name="Fokina V.V."/>
            <person name="Logacheva M.D."/>
            <person name="Sokolov S.L."/>
            <person name="Bragin E.Y."/>
            <person name="Ashapkin V.V."/>
            <person name="Donova M.V."/>
        </authorList>
    </citation>
    <scope>NUCLEOTIDE SEQUENCE [LARGE SCALE GENOMIC DNA]</scope>
    <source>
        <strain evidence="1 2">VKM Ac-2033D</strain>
    </source>
</reference>
<keyword evidence="2" id="KW-1185">Reference proteome</keyword>
<dbReference type="GO" id="GO:0005975">
    <property type="term" value="P:carbohydrate metabolic process"/>
    <property type="evidence" value="ECO:0007669"/>
    <property type="project" value="UniProtKB-ARBA"/>
</dbReference>
<dbReference type="KEGG" id="psim:KR76_10565"/>
<sequence length="564" mass="57379">MLGTLALAATLVGTGAATGPVSASGGDPGPDVKPPTIAFAAPVSPWGSWYGGNVPVRISVEDNVGGSGVAGWDWTLTGAQTGSGSSTGVPATVTVTQEGLTTITVVATDNEGNSATRELPVSIDRTAPEITFATVVPEGASVNVGFGYTFSYGCHDVRTIVASCTGSIPSGGVLPTSTAGPHQVVVQATDIVGNTTQRVFRYTVVNGPLTAVAPPTISGTAKVGFQLVATGGQFTPQPDTVGYRWERDGVPVGSGASYVLRPADAGARLRVVATGHKAGWDDTAQASTATPVVVTGELLVSGVPEVVGETRLGATLSVRLPTIDPRPDAVTYTWLRGDTVVGHDATYRAGPDDVGATLRARLTYAAAGYTPRSQETAARGPVTGGLVVSAAPRITGPARVGATLSATPGAYAPAATGSSRQWLRDGLPIAGATGRSYRLTAADAGHRVVVRETGVRAGWDGVAAESAATAPVLRAVATGRATATVRKRTVRLRVALTAPGVVPTGSVVVRRGGTAVRGTWTLRNGVAEIVLRKQPRGRQRYAVRYAGDAAVAPLPLAVVRVRIP</sequence>
<dbReference type="HOGENOM" id="CLU_549601_0_0_11"/>
<dbReference type="InterPro" id="IPR013783">
    <property type="entry name" value="Ig-like_fold"/>
</dbReference>
<gene>
    <name evidence="1" type="ORF">KR76_10565</name>
</gene>
<dbReference type="eggNOG" id="COG3942">
    <property type="taxonomic scope" value="Bacteria"/>
</dbReference>
<organism evidence="1 2">
    <name type="scientific">Nocardioides simplex</name>
    <name type="common">Arthrobacter simplex</name>
    <dbReference type="NCBI Taxonomy" id="2045"/>
    <lineage>
        <taxon>Bacteria</taxon>
        <taxon>Bacillati</taxon>
        <taxon>Actinomycetota</taxon>
        <taxon>Actinomycetes</taxon>
        <taxon>Propionibacteriales</taxon>
        <taxon>Nocardioidaceae</taxon>
        <taxon>Pimelobacter</taxon>
    </lineage>
</organism>
<proteinExistence type="predicted"/>
<dbReference type="Gene3D" id="2.60.40.10">
    <property type="entry name" value="Immunoglobulins"/>
    <property type="match status" value="1"/>
</dbReference>
<protein>
    <submittedName>
        <fullName evidence="1">Hemagglutinin protein</fullName>
    </submittedName>
</protein>